<dbReference type="STRING" id="1121393.SAMN02745216_04905"/>
<dbReference type="Pfam" id="PF03237">
    <property type="entry name" value="Terminase_6N"/>
    <property type="match status" value="1"/>
</dbReference>
<dbReference type="Gene3D" id="3.30.420.280">
    <property type="match status" value="1"/>
</dbReference>
<proteinExistence type="predicted"/>
<keyword evidence="2" id="KW-1185">Reference proteome</keyword>
<evidence type="ECO:0000313" key="1">
    <source>
        <dbReference type="EMBL" id="SHL25656.1"/>
    </source>
</evidence>
<dbReference type="Proteomes" id="UP000183994">
    <property type="component" value="Unassembled WGS sequence"/>
</dbReference>
<dbReference type="EMBL" id="FQZU01000055">
    <property type="protein sequence ID" value="SHL25656.1"/>
    <property type="molecule type" value="Genomic_DNA"/>
</dbReference>
<evidence type="ECO:0000313" key="2">
    <source>
        <dbReference type="Proteomes" id="UP000183994"/>
    </source>
</evidence>
<dbReference type="AlphaFoldDB" id="A0A1M6Z544"/>
<name>A0A1M6Z544_9BACT</name>
<dbReference type="Gene3D" id="3.40.50.300">
    <property type="entry name" value="P-loop containing nucleotide triphosphate hydrolases"/>
    <property type="match status" value="1"/>
</dbReference>
<organism evidence="1 2">
    <name type="scientific">Desulfatibacillum alkenivorans DSM 16219</name>
    <dbReference type="NCBI Taxonomy" id="1121393"/>
    <lineage>
        <taxon>Bacteria</taxon>
        <taxon>Pseudomonadati</taxon>
        <taxon>Thermodesulfobacteriota</taxon>
        <taxon>Desulfobacteria</taxon>
        <taxon>Desulfobacterales</taxon>
        <taxon>Desulfatibacillaceae</taxon>
        <taxon>Desulfatibacillum</taxon>
    </lineage>
</organism>
<sequence>MQEKALQIHSGPQGFHSVTIPYRPRRHQWEIHQNKKRFSVLVCHRRFGKTVAAVNELIMKACQNPLPAPRYAYIAPLYKQAKSVVWDYLKKFAGAIDGTTFHETELRCDLPNGARITLLGADNPDRLRGIYLDGAVLDEMAQMPERVWGEIIRPALSDRLGWAMFIGTPRGHNAFYDLYQFAKNDPDWFCAMYRASETGIVGRNELDAAKKEMTPEQYEQEFECSFSAAIVGAYYGPLIALAEKEGRIVSLPVERALPVHTAWDLGVSDSTAVWFFQVSPGGEIRVVDYLEDAGQGLDYYVRALRERDYLYGTHLAPHDIRVRELGTGKSRLESAKSLGVSFSVAPNLPLADGINAARLIIPRCWFDQHKCAKGLEALRQYRRVYNERTACFGAVPHHDWTSHAADAFRYLAVGMDLCQRESLGMTASQACRMYQQYAPPMGV</sequence>
<protein>
    <submittedName>
        <fullName evidence="1">Terminase-like family protein</fullName>
    </submittedName>
</protein>
<accession>A0A1M6Z544</accession>
<dbReference type="OrthoDB" id="479677at2"/>
<reference evidence="2" key="1">
    <citation type="submission" date="2016-11" db="EMBL/GenBank/DDBJ databases">
        <authorList>
            <person name="Varghese N."/>
            <person name="Submissions S."/>
        </authorList>
    </citation>
    <scope>NUCLEOTIDE SEQUENCE [LARGE SCALE GENOMIC DNA]</scope>
    <source>
        <strain evidence="2">DSM 16219</strain>
    </source>
</reference>
<dbReference type="RefSeq" id="WP_073478884.1">
    <property type="nucleotide sequence ID" value="NZ_FQZU01000055.1"/>
</dbReference>
<dbReference type="InterPro" id="IPR027417">
    <property type="entry name" value="P-loop_NTPase"/>
</dbReference>
<gene>
    <name evidence="1" type="ORF">SAMN02745216_04905</name>
</gene>